<proteinExistence type="predicted"/>
<evidence type="ECO:0000313" key="2">
    <source>
        <dbReference type="Proteomes" id="UP000185024"/>
    </source>
</evidence>
<dbReference type="GeneID" id="97278092"/>
<dbReference type="Proteomes" id="UP000185024">
    <property type="component" value="Unassembled WGS sequence"/>
</dbReference>
<dbReference type="EMBL" id="FSQX01000001">
    <property type="protein sequence ID" value="SIN66452.1"/>
    <property type="molecule type" value="Genomic_DNA"/>
</dbReference>
<organism evidence="1 2">
    <name type="scientific">Vreelandella aquamarina</name>
    <dbReference type="NCBI Taxonomy" id="77097"/>
    <lineage>
        <taxon>Bacteria</taxon>
        <taxon>Pseudomonadati</taxon>
        <taxon>Pseudomonadota</taxon>
        <taxon>Gammaproteobacteria</taxon>
        <taxon>Oceanospirillales</taxon>
        <taxon>Halomonadaceae</taxon>
        <taxon>Vreelandella</taxon>
    </lineage>
</organism>
<protein>
    <submittedName>
        <fullName evidence="1">Uncharacterized protein</fullName>
    </submittedName>
</protein>
<sequence length="586" mass="66206">MEKKHSSENSVEGTTIVNKRTHKLRRKAYTLLALLKNGDWQGIAERLARYATRLGLGKRARRQRQIDACEPGIDIICTPHTRFVALRMRLSLEMLGIGPVRIFDAQPARYAPKLHIVICPQMVAQLPANYIAMQMEQSVSSRWFDQAYIDRLENSVAIMDYSLHNIAYLQDSAGLSHRQIFYTPVSNLPRDYLYPVGQAKQDDDPTSTGTEPTYDIAFYGDANTPRRQAFLSALEQHYSVLRISEVFGEALYAQLARARVIVNIHYYEGALLETTRLYECLSLGHSIVSESSVDIHEHALLKPYITFTPIGDIDAMVAAVGERLNQTHTPPELPDDIAHFHFYFARLLVANNLLDAQALDAIPSPLRASQLAEGVGLSLPETHQRRLAFQASYPGYPVFPGLRHHQGWRGCALSYRYLARQASACGVKSMEIREDDAGLEGDASERWQKATQLFDARPDLDVLCGLVADVAEDVNVLETLEHDGERYIVVNRMTSMVCNRYGTRAIQALAEWPFDDTNVERNTIDRYLEGLSLNVLVPLPFIAQHRAESRSTLWQFQNTTYDPMIEASEQRLIALSRQALESREGQ</sequence>
<reference evidence="1 2" key="1">
    <citation type="submission" date="2016-11" db="EMBL/GenBank/DDBJ databases">
        <authorList>
            <person name="Jaros S."/>
            <person name="Januszkiewicz K."/>
            <person name="Wedrychowicz H."/>
        </authorList>
    </citation>
    <scope>NUCLEOTIDE SEQUENCE [LARGE SCALE GENOMIC DNA]</scope>
    <source>
        <strain evidence="1 2">ACAM 239</strain>
    </source>
</reference>
<gene>
    <name evidence="1" type="ORF">SAMN05878438_1985</name>
</gene>
<evidence type="ECO:0000313" key="1">
    <source>
        <dbReference type="EMBL" id="SIN66452.1"/>
    </source>
</evidence>
<dbReference type="RefSeq" id="WP_074210352.1">
    <property type="nucleotide sequence ID" value="NZ_BJOI01000070.1"/>
</dbReference>
<accession>A0A1N6CRX6</accession>
<name>A0A1N6CRX6_9GAMM</name>
<dbReference type="AlphaFoldDB" id="A0A1N6CRX6"/>